<dbReference type="GO" id="GO:0006935">
    <property type="term" value="P:chemotaxis"/>
    <property type="evidence" value="ECO:0007669"/>
    <property type="project" value="InterPro"/>
</dbReference>
<evidence type="ECO:0000256" key="5">
    <source>
        <dbReference type="SAM" id="Phobius"/>
    </source>
</evidence>
<keyword evidence="5" id="KW-0472">Membrane</keyword>
<dbReference type="SMART" id="SM00304">
    <property type="entry name" value="HAMP"/>
    <property type="match status" value="1"/>
</dbReference>
<keyword evidence="5" id="KW-0812">Transmembrane</keyword>
<dbReference type="InterPro" id="IPR051310">
    <property type="entry name" value="MCP_chemotaxis"/>
</dbReference>
<name>A0A923MTT9_9BURK</name>
<dbReference type="PRINTS" id="PR00260">
    <property type="entry name" value="CHEMTRNSDUCR"/>
</dbReference>
<keyword evidence="9" id="KW-1185">Reference proteome</keyword>
<evidence type="ECO:0000256" key="4">
    <source>
        <dbReference type="PROSITE-ProRule" id="PRU00284"/>
    </source>
</evidence>
<evidence type="ECO:0000313" key="9">
    <source>
        <dbReference type="Proteomes" id="UP000608513"/>
    </source>
</evidence>
<feature type="domain" description="HAMP" evidence="7">
    <location>
        <begin position="53"/>
        <end position="105"/>
    </location>
</feature>
<dbReference type="PANTHER" id="PTHR43531">
    <property type="entry name" value="PROTEIN ICFG"/>
    <property type="match status" value="1"/>
</dbReference>
<dbReference type="InterPro" id="IPR004089">
    <property type="entry name" value="MCPsignal_dom"/>
</dbReference>
<dbReference type="CDD" id="cd11386">
    <property type="entry name" value="MCP_signal"/>
    <property type="match status" value="1"/>
</dbReference>
<dbReference type="InterPro" id="IPR004090">
    <property type="entry name" value="Chemotax_Me-accpt_rcpt"/>
</dbReference>
<dbReference type="CDD" id="cd06225">
    <property type="entry name" value="HAMP"/>
    <property type="match status" value="1"/>
</dbReference>
<dbReference type="SMART" id="SM00283">
    <property type="entry name" value="MA"/>
    <property type="match status" value="1"/>
</dbReference>
<evidence type="ECO:0000259" key="7">
    <source>
        <dbReference type="PROSITE" id="PS50885"/>
    </source>
</evidence>
<keyword evidence="4" id="KW-0807">Transducer</keyword>
<accession>A0A923MTT9</accession>
<sequence length="391" mass="40756">MLAALVATAARGLYLLQQAQAPAEVVRGGMVAAAVLVVAMALLGVVLSRSIQLHVLLPVRSAATSLRRIADGDLGTEVEIIGRGEISKMMRALQDMVTHLRALVGEVAGSARTVAETSAQIAQGNLDLSQRTEEQATTLEETSSSLEELTATVARNADNARQAAQLAAGASDVARRGGQVVGDVVTTMTDIADASRRIEDIIGVIDGIAFQTNILALNAAVEAARAGEQGRGFAVVAAEVRNLAQRSAVASREIKALITDSAGKVDAGSRLVDAAGRTMQEMVQAVEQVTGLVTEIAAASQQQSAGIAQVHDAMTQMERVVQQNASLVEEASAATESMKDRAQVLLRLVARFRLGDAPQVQGPKAPAAPAWTATSPLPLLPAAPAGRWREF</sequence>
<dbReference type="Pfam" id="PF00015">
    <property type="entry name" value="MCPsignal"/>
    <property type="match status" value="1"/>
</dbReference>
<evidence type="ECO:0000313" key="8">
    <source>
        <dbReference type="EMBL" id="MBC5785270.1"/>
    </source>
</evidence>
<dbReference type="GO" id="GO:0005886">
    <property type="term" value="C:plasma membrane"/>
    <property type="evidence" value="ECO:0007669"/>
    <property type="project" value="TreeGrafter"/>
</dbReference>
<dbReference type="PROSITE" id="PS50885">
    <property type="entry name" value="HAMP"/>
    <property type="match status" value="1"/>
</dbReference>
<evidence type="ECO:0000256" key="3">
    <source>
        <dbReference type="ARBA" id="ARBA00029447"/>
    </source>
</evidence>
<comment type="similarity">
    <text evidence="3">Belongs to the methyl-accepting chemotaxis (MCP) protein family.</text>
</comment>
<comment type="subcellular location">
    <subcellularLocation>
        <location evidence="1">Membrane</location>
    </subcellularLocation>
</comment>
<proteinExistence type="inferred from homology"/>
<dbReference type="Gene3D" id="1.10.287.950">
    <property type="entry name" value="Methyl-accepting chemotaxis protein"/>
    <property type="match status" value="1"/>
</dbReference>
<dbReference type="PANTHER" id="PTHR43531:SF14">
    <property type="entry name" value="METHYL-ACCEPTING CHEMOTAXIS PROTEIN I-RELATED"/>
    <property type="match status" value="1"/>
</dbReference>
<dbReference type="SUPFAM" id="SSF58104">
    <property type="entry name" value="Methyl-accepting chemotaxis protein (MCP) signaling domain"/>
    <property type="match status" value="1"/>
</dbReference>
<evidence type="ECO:0000259" key="6">
    <source>
        <dbReference type="PROSITE" id="PS50111"/>
    </source>
</evidence>
<dbReference type="Proteomes" id="UP000608513">
    <property type="component" value="Unassembled WGS sequence"/>
</dbReference>
<evidence type="ECO:0000256" key="1">
    <source>
        <dbReference type="ARBA" id="ARBA00004370"/>
    </source>
</evidence>
<feature type="domain" description="Methyl-accepting transducer" evidence="6">
    <location>
        <begin position="110"/>
        <end position="339"/>
    </location>
</feature>
<keyword evidence="5" id="KW-1133">Transmembrane helix</keyword>
<dbReference type="PROSITE" id="PS50111">
    <property type="entry name" value="CHEMOTAXIS_TRANSDUC_2"/>
    <property type="match status" value="1"/>
</dbReference>
<protein>
    <submittedName>
        <fullName evidence="8">HAMP domain-containing protein</fullName>
    </submittedName>
</protein>
<dbReference type="AlphaFoldDB" id="A0A923MTT9"/>
<feature type="transmembrane region" description="Helical" evidence="5">
    <location>
        <begin position="28"/>
        <end position="47"/>
    </location>
</feature>
<gene>
    <name evidence="8" type="ORF">H8N03_20150</name>
</gene>
<dbReference type="Pfam" id="PF00672">
    <property type="entry name" value="HAMP"/>
    <property type="match status" value="1"/>
</dbReference>
<dbReference type="GO" id="GO:0004888">
    <property type="term" value="F:transmembrane signaling receptor activity"/>
    <property type="evidence" value="ECO:0007669"/>
    <property type="project" value="InterPro"/>
</dbReference>
<dbReference type="GO" id="GO:0007165">
    <property type="term" value="P:signal transduction"/>
    <property type="evidence" value="ECO:0007669"/>
    <property type="project" value="UniProtKB-KW"/>
</dbReference>
<organism evidence="8 9">
    <name type="scientific">Ramlibacter cellulosilyticus</name>
    <dbReference type="NCBI Taxonomy" id="2764187"/>
    <lineage>
        <taxon>Bacteria</taxon>
        <taxon>Pseudomonadati</taxon>
        <taxon>Pseudomonadota</taxon>
        <taxon>Betaproteobacteria</taxon>
        <taxon>Burkholderiales</taxon>
        <taxon>Comamonadaceae</taxon>
        <taxon>Ramlibacter</taxon>
    </lineage>
</organism>
<dbReference type="InterPro" id="IPR003660">
    <property type="entry name" value="HAMP_dom"/>
</dbReference>
<keyword evidence="2" id="KW-0488">Methylation</keyword>
<comment type="caution">
    <text evidence="8">The sequence shown here is derived from an EMBL/GenBank/DDBJ whole genome shotgun (WGS) entry which is preliminary data.</text>
</comment>
<evidence type="ECO:0000256" key="2">
    <source>
        <dbReference type="ARBA" id="ARBA00022481"/>
    </source>
</evidence>
<reference evidence="8" key="1">
    <citation type="submission" date="2020-08" db="EMBL/GenBank/DDBJ databases">
        <title>Ramlibacter sp. USB13 16S ribosomal RNA gene genome sequencing and assembly.</title>
        <authorList>
            <person name="Kang M."/>
        </authorList>
    </citation>
    <scope>NUCLEOTIDE SEQUENCE</scope>
    <source>
        <strain evidence="8">USB13</strain>
    </source>
</reference>
<dbReference type="EMBL" id="JACORT010000009">
    <property type="protein sequence ID" value="MBC5785270.1"/>
    <property type="molecule type" value="Genomic_DNA"/>
</dbReference>
<dbReference type="FunFam" id="1.10.287.950:FF:000001">
    <property type="entry name" value="Methyl-accepting chemotaxis sensory transducer"/>
    <property type="match status" value="1"/>
</dbReference>